<keyword evidence="5 7" id="KW-0378">Hydrolase</keyword>
<dbReference type="PANTHER" id="PTHR11802">
    <property type="entry name" value="SERINE PROTEASE FAMILY S10 SERINE CARBOXYPEPTIDASE"/>
    <property type="match status" value="1"/>
</dbReference>
<dbReference type="GO" id="GO:0006508">
    <property type="term" value="P:proteolysis"/>
    <property type="evidence" value="ECO:0007669"/>
    <property type="project" value="UniProtKB-KW"/>
</dbReference>
<keyword evidence="2 7" id="KW-0121">Carboxypeptidase</keyword>
<dbReference type="InterPro" id="IPR001563">
    <property type="entry name" value="Peptidase_S10"/>
</dbReference>
<comment type="similarity">
    <text evidence="1 7">Belongs to the peptidase S10 family.</text>
</comment>
<evidence type="ECO:0000256" key="7">
    <source>
        <dbReference type="RuleBase" id="RU361156"/>
    </source>
</evidence>
<evidence type="ECO:0000256" key="1">
    <source>
        <dbReference type="ARBA" id="ARBA00009431"/>
    </source>
</evidence>
<gene>
    <name evidence="8" type="ORF">K505DRAFT_322668</name>
</gene>
<dbReference type="EMBL" id="MU001809">
    <property type="protein sequence ID" value="KAF2797338.1"/>
    <property type="molecule type" value="Genomic_DNA"/>
</dbReference>
<evidence type="ECO:0000256" key="6">
    <source>
        <dbReference type="ARBA" id="ARBA00023180"/>
    </source>
</evidence>
<dbReference type="InterPro" id="IPR029058">
    <property type="entry name" value="AB_hydrolase_fold"/>
</dbReference>
<dbReference type="GO" id="GO:0004185">
    <property type="term" value="F:serine-type carboxypeptidase activity"/>
    <property type="evidence" value="ECO:0007669"/>
    <property type="project" value="UniProtKB-UniRule"/>
</dbReference>
<dbReference type="PRINTS" id="PR00724">
    <property type="entry name" value="CRBOXYPTASEC"/>
</dbReference>
<dbReference type="InterPro" id="IPR018202">
    <property type="entry name" value="Ser_caboxypep_ser_AS"/>
</dbReference>
<dbReference type="Gene3D" id="3.40.50.1820">
    <property type="entry name" value="alpha/beta hydrolase"/>
    <property type="match status" value="1"/>
</dbReference>
<keyword evidence="6" id="KW-0325">Glycoprotein</keyword>
<organism evidence="8 9">
    <name type="scientific">Melanomma pulvis-pyrius CBS 109.77</name>
    <dbReference type="NCBI Taxonomy" id="1314802"/>
    <lineage>
        <taxon>Eukaryota</taxon>
        <taxon>Fungi</taxon>
        <taxon>Dikarya</taxon>
        <taxon>Ascomycota</taxon>
        <taxon>Pezizomycotina</taxon>
        <taxon>Dothideomycetes</taxon>
        <taxon>Pleosporomycetidae</taxon>
        <taxon>Pleosporales</taxon>
        <taxon>Melanommataceae</taxon>
        <taxon>Melanomma</taxon>
    </lineage>
</organism>
<keyword evidence="9" id="KW-1185">Reference proteome</keyword>
<keyword evidence="3 7" id="KW-0645">Protease</keyword>
<name>A0A6A6XMD7_9PLEO</name>
<reference evidence="8" key="1">
    <citation type="journal article" date="2020" name="Stud. Mycol.">
        <title>101 Dothideomycetes genomes: a test case for predicting lifestyles and emergence of pathogens.</title>
        <authorList>
            <person name="Haridas S."/>
            <person name="Albert R."/>
            <person name="Binder M."/>
            <person name="Bloem J."/>
            <person name="Labutti K."/>
            <person name="Salamov A."/>
            <person name="Andreopoulos B."/>
            <person name="Baker S."/>
            <person name="Barry K."/>
            <person name="Bills G."/>
            <person name="Bluhm B."/>
            <person name="Cannon C."/>
            <person name="Castanera R."/>
            <person name="Culley D."/>
            <person name="Daum C."/>
            <person name="Ezra D."/>
            <person name="Gonzalez J."/>
            <person name="Henrissat B."/>
            <person name="Kuo A."/>
            <person name="Liang C."/>
            <person name="Lipzen A."/>
            <person name="Lutzoni F."/>
            <person name="Magnuson J."/>
            <person name="Mondo S."/>
            <person name="Nolan M."/>
            <person name="Ohm R."/>
            <person name="Pangilinan J."/>
            <person name="Park H.-J."/>
            <person name="Ramirez L."/>
            <person name="Alfaro M."/>
            <person name="Sun H."/>
            <person name="Tritt A."/>
            <person name="Yoshinaga Y."/>
            <person name="Zwiers L.-H."/>
            <person name="Turgeon B."/>
            <person name="Goodwin S."/>
            <person name="Spatafora J."/>
            <person name="Crous P."/>
            <person name="Grigoriev I."/>
        </authorList>
    </citation>
    <scope>NUCLEOTIDE SEQUENCE</scope>
    <source>
        <strain evidence="8">CBS 109.77</strain>
    </source>
</reference>
<evidence type="ECO:0000256" key="5">
    <source>
        <dbReference type="ARBA" id="ARBA00022801"/>
    </source>
</evidence>
<feature type="chain" id="PRO_5025706404" description="Carboxypeptidase" evidence="7">
    <location>
        <begin position="22"/>
        <end position="532"/>
    </location>
</feature>
<evidence type="ECO:0000256" key="4">
    <source>
        <dbReference type="ARBA" id="ARBA00022729"/>
    </source>
</evidence>
<dbReference type="EC" id="3.4.16.-" evidence="7"/>
<dbReference type="AlphaFoldDB" id="A0A6A6XMD7"/>
<sequence length="532" mass="59817">MNLKLFRPLLLAASLLQGLSASRMSEVSQRKGFSPHLKRAPQPPLHKRFINETDTYRFYTNDTAPYFVDSLPDIPFDLGEFYSGLIPIDMNNASRALFFIFQPTVGAPVDEITIWLNGGPGCSSLEGFLQETGLFQWSWGEYAPHINPYSWVNLTNVLWVEQPVGTGFSIGDITATSEEEIARDFADFFLNFENIFGISKFKIIVTGESYAGRYVPYISAEMIDRCDEDKFNVTGALMYDPCIGEYVWAQQQAVAVPFIQGHNSVMGFNKTFMDKIAELDESCGYAAFREQYYSFPPSGVQPHLYFNSTSDADCDLWGMGYIEAYHPNPCFNVYEIGLQCPLLSDPLGYPTDLQYSYPGLPIYFNRTDVKAALHAPMDVEWLECAPRHVFAGEGGPQDEGDLSADPIQSILPKVIEKTNRVLVSNGNLDYEIITNGTLLAIQNMTWNGAFGFQNAPSTPIDITLPDLMYQDVFISSGFDNSTDNPQGIMGVQHYERGLMWAETYLSGHMQPQFQGRSAYRHLQWVLGRIDTL</sequence>
<dbReference type="PANTHER" id="PTHR11802:SF479">
    <property type="entry name" value="CARBOXYPEPTIDASE"/>
    <property type="match status" value="1"/>
</dbReference>
<dbReference type="Proteomes" id="UP000799757">
    <property type="component" value="Unassembled WGS sequence"/>
</dbReference>
<evidence type="ECO:0000256" key="2">
    <source>
        <dbReference type="ARBA" id="ARBA00022645"/>
    </source>
</evidence>
<feature type="signal peptide" evidence="7">
    <location>
        <begin position="1"/>
        <end position="21"/>
    </location>
</feature>
<evidence type="ECO:0000313" key="8">
    <source>
        <dbReference type="EMBL" id="KAF2797338.1"/>
    </source>
</evidence>
<proteinExistence type="inferred from homology"/>
<evidence type="ECO:0000256" key="3">
    <source>
        <dbReference type="ARBA" id="ARBA00022670"/>
    </source>
</evidence>
<keyword evidence="4 7" id="KW-0732">Signal</keyword>
<dbReference type="OrthoDB" id="443318at2759"/>
<dbReference type="PROSITE" id="PS00131">
    <property type="entry name" value="CARBOXYPEPT_SER_SER"/>
    <property type="match status" value="1"/>
</dbReference>
<accession>A0A6A6XMD7</accession>
<protein>
    <recommendedName>
        <fullName evidence="7">Carboxypeptidase</fullName>
        <ecNumber evidence="7">3.4.16.-</ecNumber>
    </recommendedName>
</protein>
<evidence type="ECO:0000313" key="9">
    <source>
        <dbReference type="Proteomes" id="UP000799757"/>
    </source>
</evidence>
<dbReference type="SUPFAM" id="SSF53474">
    <property type="entry name" value="alpha/beta-Hydrolases"/>
    <property type="match status" value="1"/>
</dbReference>
<dbReference type="FunFam" id="3.40.50.1820:FF:000118">
    <property type="entry name" value="Carboxypeptidase"/>
    <property type="match status" value="1"/>
</dbReference>
<dbReference type="Pfam" id="PF00450">
    <property type="entry name" value="Peptidase_S10"/>
    <property type="match status" value="1"/>
</dbReference>